<dbReference type="RefSeq" id="WP_068455789.1">
    <property type="nucleotide sequence ID" value="NZ_CP147847.1"/>
</dbReference>
<evidence type="ECO:0000259" key="3">
    <source>
        <dbReference type="Pfam" id="PF00534"/>
    </source>
</evidence>
<accession>A0ABU9LIZ5</accession>
<comment type="caution">
    <text evidence="4">The sequence shown here is derived from an EMBL/GenBank/DDBJ whole genome shotgun (WGS) entry which is preliminary data.</text>
</comment>
<proteinExistence type="predicted"/>
<name>A0ABU9LIZ5_9BACL</name>
<evidence type="ECO:0000256" key="1">
    <source>
        <dbReference type="ARBA" id="ARBA00022676"/>
    </source>
</evidence>
<dbReference type="PANTHER" id="PTHR12526:SF629">
    <property type="entry name" value="TEICHURONIC ACID BIOSYNTHESIS GLYCOSYLTRANSFERASE TUAH-RELATED"/>
    <property type="match status" value="1"/>
</dbReference>
<gene>
    <name evidence="4" type="ORF">AAF454_04240</name>
</gene>
<dbReference type="InterPro" id="IPR001296">
    <property type="entry name" value="Glyco_trans_1"/>
</dbReference>
<dbReference type="GO" id="GO:0016757">
    <property type="term" value="F:glycosyltransferase activity"/>
    <property type="evidence" value="ECO:0007669"/>
    <property type="project" value="UniProtKB-KW"/>
</dbReference>
<dbReference type="Proteomes" id="UP001398420">
    <property type="component" value="Unassembled WGS sequence"/>
</dbReference>
<sequence>MKRKIFMAVNDVNINKGGINSVMFSRTHLFDNDKYSTALVTLDDKTNYPEIEKQLKYEGRIAETSEVINIFEYYRNKFTRGEVNEEIRAQYERNLQREEEGYHYQLDGKVARYFDNGRYVKYKRWDDEGRLRVVDYFSEIRVRIEREIYHIDGYLLQKETYHPSNNKVTQIHYYTKEGFCYLSRWFNHNTGKPQRIVLFSPDRQEAKVFPSNLEFHASFLEELCDLEEVKPIIICDGPGTSPKVQHIPAEKAIRIYTIHTNHLLEPYTIGSEVKPDIKHVLNNKDEDAPIVVLTNRQKIDIETQFSDRKWNIHVISNVAESELQVTKKHLNRVVTISRYNSEKRLDLLIQAFKKTVEVVPDAELHIYGDGPQKDALKKLIADLKLRKSVKLLPYTNDVFTKLSEGLFTVITSIYEGQSLVILEAMTQKVPAISFKVNYLVRELTDGTTGKVVPNGDIDALAEAMTDWLYTPEKALEVGEHAYQVVNEKYTRERQYQEWDELFEQEIAKQN</sequence>
<dbReference type="Gene3D" id="3.40.50.2000">
    <property type="entry name" value="Glycogen Phosphorylase B"/>
    <property type="match status" value="3"/>
</dbReference>
<dbReference type="EMBL" id="JBCEWA010000003">
    <property type="protein sequence ID" value="MEL5987616.1"/>
    <property type="molecule type" value="Genomic_DNA"/>
</dbReference>
<organism evidence="4 5">
    <name type="scientific">Kurthia gibsonii</name>
    <dbReference type="NCBI Taxonomy" id="33946"/>
    <lineage>
        <taxon>Bacteria</taxon>
        <taxon>Bacillati</taxon>
        <taxon>Bacillota</taxon>
        <taxon>Bacilli</taxon>
        <taxon>Bacillales</taxon>
        <taxon>Caryophanaceae</taxon>
        <taxon>Kurthia</taxon>
    </lineage>
</organism>
<dbReference type="EC" id="2.4.-.-" evidence="4"/>
<keyword evidence="2 4" id="KW-0808">Transferase</keyword>
<evidence type="ECO:0000313" key="5">
    <source>
        <dbReference type="Proteomes" id="UP001398420"/>
    </source>
</evidence>
<evidence type="ECO:0000313" key="4">
    <source>
        <dbReference type="EMBL" id="MEL5987616.1"/>
    </source>
</evidence>
<keyword evidence="5" id="KW-1185">Reference proteome</keyword>
<dbReference type="Pfam" id="PF00534">
    <property type="entry name" value="Glycos_transf_1"/>
    <property type="match status" value="1"/>
</dbReference>
<evidence type="ECO:0000256" key="2">
    <source>
        <dbReference type="ARBA" id="ARBA00022679"/>
    </source>
</evidence>
<keyword evidence="1 4" id="KW-0328">Glycosyltransferase</keyword>
<dbReference type="SUPFAM" id="SSF53756">
    <property type="entry name" value="UDP-Glycosyltransferase/glycogen phosphorylase"/>
    <property type="match status" value="1"/>
</dbReference>
<protein>
    <submittedName>
        <fullName evidence="4">Glycosyltransferase</fullName>
        <ecNumber evidence="4">2.4.-.-</ecNumber>
    </submittedName>
</protein>
<reference evidence="4 5" key="1">
    <citation type="submission" date="2024-04" db="EMBL/GenBank/DDBJ databases">
        <authorList>
            <person name="Wu Y.S."/>
            <person name="Zhang L."/>
        </authorList>
    </citation>
    <scope>NUCLEOTIDE SEQUENCE [LARGE SCALE GENOMIC DNA]</scope>
    <source>
        <strain evidence="4 5">KG-01</strain>
    </source>
</reference>
<feature type="domain" description="Glycosyl transferase family 1" evidence="3">
    <location>
        <begin position="328"/>
        <end position="483"/>
    </location>
</feature>
<dbReference type="PANTHER" id="PTHR12526">
    <property type="entry name" value="GLYCOSYLTRANSFERASE"/>
    <property type="match status" value="1"/>
</dbReference>